<keyword evidence="4 7" id="KW-0732">Signal</keyword>
<dbReference type="GO" id="GO:0016020">
    <property type="term" value="C:membrane"/>
    <property type="evidence" value="ECO:0007669"/>
    <property type="project" value="InterPro"/>
</dbReference>
<dbReference type="OrthoDB" id="9807134at2"/>
<reference evidence="10 11" key="1">
    <citation type="journal article" date="2016" name="Front. Microbiol.">
        <title>Genomic Resource of Rice Seed Associated Bacteria.</title>
        <authorList>
            <person name="Midha S."/>
            <person name="Bansal K."/>
            <person name="Sharma S."/>
            <person name="Kumar N."/>
            <person name="Patil P.P."/>
            <person name="Chaudhry V."/>
            <person name="Patil P.B."/>
        </authorList>
    </citation>
    <scope>NUCLEOTIDE SEQUENCE [LARGE SCALE GENOMIC DNA]</scope>
    <source>
        <strain evidence="10 11">NS226</strain>
    </source>
</reference>
<dbReference type="Proteomes" id="UP000078272">
    <property type="component" value="Unassembled WGS sequence"/>
</dbReference>
<keyword evidence="5" id="KW-0574">Periplasm</keyword>
<dbReference type="SMART" id="SM00062">
    <property type="entry name" value="PBPb"/>
    <property type="match status" value="1"/>
</dbReference>
<evidence type="ECO:0000256" key="7">
    <source>
        <dbReference type="SAM" id="SignalP"/>
    </source>
</evidence>
<evidence type="ECO:0000259" key="8">
    <source>
        <dbReference type="SMART" id="SM00062"/>
    </source>
</evidence>
<evidence type="ECO:0000259" key="9">
    <source>
        <dbReference type="SMART" id="SM00079"/>
    </source>
</evidence>
<feature type="domain" description="Solute-binding protein family 3/N-terminal" evidence="8">
    <location>
        <begin position="34"/>
        <end position="261"/>
    </location>
</feature>
<protein>
    <submittedName>
        <fullName evidence="10">Amino acid ABC transporter</fullName>
    </submittedName>
</protein>
<dbReference type="NCBIfam" id="TIGR01096">
    <property type="entry name" value="3A0103s03R"/>
    <property type="match status" value="1"/>
</dbReference>
<dbReference type="CDD" id="cd13702">
    <property type="entry name" value="PBP2_mlr5654_like"/>
    <property type="match status" value="1"/>
</dbReference>
<dbReference type="GO" id="GO:0015276">
    <property type="term" value="F:ligand-gated monoatomic ion channel activity"/>
    <property type="evidence" value="ECO:0007669"/>
    <property type="project" value="InterPro"/>
</dbReference>
<dbReference type="PROSITE" id="PS01039">
    <property type="entry name" value="SBP_BACTERIAL_3"/>
    <property type="match status" value="1"/>
</dbReference>
<dbReference type="EMBL" id="LDPZ01000013">
    <property type="protein sequence ID" value="KTQ96779.1"/>
    <property type="molecule type" value="Genomic_DNA"/>
</dbReference>
<comment type="similarity">
    <text evidence="2 6">Belongs to the bacterial solute-binding protein 3 family.</text>
</comment>
<evidence type="ECO:0000256" key="1">
    <source>
        <dbReference type="ARBA" id="ARBA00004418"/>
    </source>
</evidence>
<dbReference type="InterPro" id="IPR018313">
    <property type="entry name" value="SBP_3_CS"/>
</dbReference>
<dbReference type="Pfam" id="PF00497">
    <property type="entry name" value="SBP_bac_3"/>
    <property type="match status" value="1"/>
</dbReference>
<feature type="chain" id="PRO_5008041752" evidence="7">
    <location>
        <begin position="24"/>
        <end position="265"/>
    </location>
</feature>
<evidence type="ECO:0000256" key="6">
    <source>
        <dbReference type="RuleBase" id="RU003744"/>
    </source>
</evidence>
<name>A0A175RB40_9HYPH</name>
<organism evidence="10 11">
    <name type="scientific">Aureimonas ureilytica</name>
    <dbReference type="NCBI Taxonomy" id="401562"/>
    <lineage>
        <taxon>Bacteria</taxon>
        <taxon>Pseudomonadati</taxon>
        <taxon>Pseudomonadota</taxon>
        <taxon>Alphaproteobacteria</taxon>
        <taxon>Hyphomicrobiales</taxon>
        <taxon>Aurantimonadaceae</taxon>
        <taxon>Aureimonas</taxon>
    </lineage>
</organism>
<keyword evidence="3" id="KW-0813">Transport</keyword>
<feature type="signal peptide" evidence="7">
    <location>
        <begin position="1"/>
        <end position="23"/>
    </location>
</feature>
<sequence length="265" mass="28757">MRSIKMALLALSALALTTSLAAAQESDANKTWTEVRIGSEGAYPPFNVLDASGKLSGFDIDIANALCEHMKVKCSFVTQDWDGMIPALQNDRFDAVIASMSITPEREKQVLFTNKYYNTPGAVAVPKDSTIPDTSAASFKGKTVGAQGSTTHSQAVEKFLPDADVRIYPTAEEYKLDIENGRLDAVSDDIVVLSQWIDSPEGACCKILGSLPADESIYGKGAGIALRKGDTKLKKMFDDAITAIRADGTYKKIQDKYFKFDVYGK</sequence>
<evidence type="ECO:0000256" key="3">
    <source>
        <dbReference type="ARBA" id="ARBA00022448"/>
    </source>
</evidence>
<accession>A0A175RB40</accession>
<evidence type="ECO:0000256" key="4">
    <source>
        <dbReference type="ARBA" id="ARBA00022729"/>
    </source>
</evidence>
<dbReference type="RefSeq" id="WP_058634295.1">
    <property type="nucleotide sequence ID" value="NZ_LDPZ01000013.1"/>
</dbReference>
<dbReference type="PANTHER" id="PTHR35936:SF19">
    <property type="entry name" value="AMINO-ACID-BINDING PROTEIN YXEM-RELATED"/>
    <property type="match status" value="1"/>
</dbReference>
<feature type="domain" description="Ionotropic glutamate receptor C-terminal" evidence="9">
    <location>
        <begin position="34"/>
        <end position="260"/>
    </location>
</feature>
<dbReference type="InterPro" id="IPR001638">
    <property type="entry name" value="Solute-binding_3/MltF_N"/>
</dbReference>
<dbReference type="InterPro" id="IPR005768">
    <property type="entry name" value="Lys_Arg_Orn-bd"/>
</dbReference>
<evidence type="ECO:0000256" key="2">
    <source>
        <dbReference type="ARBA" id="ARBA00010333"/>
    </source>
</evidence>
<dbReference type="Gene3D" id="3.40.190.10">
    <property type="entry name" value="Periplasmic binding protein-like II"/>
    <property type="match status" value="2"/>
</dbReference>
<gene>
    <name evidence="10" type="ORF">NS226_06570</name>
</gene>
<dbReference type="AlphaFoldDB" id="A0A175RB40"/>
<dbReference type="STRING" id="401562.NS365_04015"/>
<comment type="subcellular location">
    <subcellularLocation>
        <location evidence="1">Periplasm</location>
    </subcellularLocation>
</comment>
<dbReference type="eggNOG" id="COG0834">
    <property type="taxonomic scope" value="Bacteria"/>
</dbReference>
<evidence type="ECO:0000313" key="10">
    <source>
        <dbReference type="EMBL" id="KTQ96779.1"/>
    </source>
</evidence>
<comment type="caution">
    <text evidence="10">The sequence shown here is derived from an EMBL/GenBank/DDBJ whole genome shotgun (WGS) entry which is preliminary data.</text>
</comment>
<dbReference type="SUPFAM" id="SSF53850">
    <property type="entry name" value="Periplasmic binding protein-like II"/>
    <property type="match status" value="1"/>
</dbReference>
<dbReference type="PATRIC" id="fig|401562.3.peg.603"/>
<evidence type="ECO:0000256" key="5">
    <source>
        <dbReference type="ARBA" id="ARBA00022764"/>
    </source>
</evidence>
<dbReference type="SMART" id="SM00079">
    <property type="entry name" value="PBPe"/>
    <property type="match status" value="1"/>
</dbReference>
<dbReference type="PANTHER" id="PTHR35936">
    <property type="entry name" value="MEMBRANE-BOUND LYTIC MUREIN TRANSGLYCOSYLASE F"/>
    <property type="match status" value="1"/>
</dbReference>
<dbReference type="InterPro" id="IPR001320">
    <property type="entry name" value="Iontro_rcpt_C"/>
</dbReference>
<evidence type="ECO:0000313" key="11">
    <source>
        <dbReference type="Proteomes" id="UP000078272"/>
    </source>
</evidence>
<proteinExistence type="inferred from homology"/>
<dbReference type="GO" id="GO:0030288">
    <property type="term" value="C:outer membrane-bounded periplasmic space"/>
    <property type="evidence" value="ECO:0007669"/>
    <property type="project" value="InterPro"/>
</dbReference>